<accession>A0A0S2JXM3</accession>
<dbReference type="AlphaFoldDB" id="A0A0S2JXM3"/>
<gene>
    <name evidence="1" type="ORF">PP2015_85</name>
</gene>
<keyword evidence="2" id="KW-1185">Reference proteome</keyword>
<dbReference type="NCBIfam" id="NF046101">
    <property type="entry name" value="PA3496_fam"/>
    <property type="match status" value="1"/>
</dbReference>
<evidence type="ECO:0000313" key="1">
    <source>
        <dbReference type="EMBL" id="ALO40613.1"/>
    </source>
</evidence>
<dbReference type="RefSeq" id="WP_058028407.1">
    <property type="nucleotide sequence ID" value="NZ_CP013187.1"/>
</dbReference>
<dbReference type="OrthoDB" id="9800897at2"/>
<sequence>MRNSFSEDVPIDDEFGAELDDLNTESSSIQKRRARKRLEDYFEQKRLRECLGDDEFGDID</sequence>
<dbReference type="KEGG" id="pphe:PP2015_85"/>
<reference evidence="2" key="1">
    <citation type="submission" date="2015-11" db="EMBL/GenBank/DDBJ databases">
        <authorList>
            <person name="Kim K.M."/>
        </authorList>
    </citation>
    <scope>NUCLEOTIDE SEQUENCE [LARGE SCALE GENOMIC DNA]</scope>
    <source>
        <strain evidence="2">KCTC 12086</strain>
    </source>
</reference>
<organism evidence="1 2">
    <name type="scientific">Pseudoalteromonas phenolica</name>
    <dbReference type="NCBI Taxonomy" id="161398"/>
    <lineage>
        <taxon>Bacteria</taxon>
        <taxon>Pseudomonadati</taxon>
        <taxon>Pseudomonadota</taxon>
        <taxon>Gammaproteobacteria</taxon>
        <taxon>Alteromonadales</taxon>
        <taxon>Pseudoalteromonadaceae</taxon>
        <taxon>Pseudoalteromonas</taxon>
    </lineage>
</organism>
<proteinExistence type="predicted"/>
<dbReference type="EMBL" id="CP013187">
    <property type="protein sequence ID" value="ALO40613.1"/>
    <property type="molecule type" value="Genomic_DNA"/>
</dbReference>
<dbReference type="PATRIC" id="fig|161398.10.peg.87"/>
<name>A0A0S2JXM3_9GAMM</name>
<dbReference type="InterPro" id="IPR058059">
    <property type="entry name" value="PA3496-like"/>
</dbReference>
<protein>
    <submittedName>
        <fullName evidence="1">Uncharacterized protein</fullName>
    </submittedName>
</protein>
<evidence type="ECO:0000313" key="2">
    <source>
        <dbReference type="Proteomes" id="UP000061457"/>
    </source>
</evidence>
<dbReference type="Proteomes" id="UP000061457">
    <property type="component" value="Chromosome I"/>
</dbReference>
<dbReference type="STRING" id="161398.PP2015_85"/>